<reference evidence="2 3" key="1">
    <citation type="submission" date="2019-11" db="EMBL/GenBank/DDBJ databases">
        <authorList>
            <person name="Holert J."/>
        </authorList>
    </citation>
    <scope>NUCLEOTIDE SEQUENCE [LARGE SCALE GENOMIC DNA]</scope>
    <source>
        <strain evidence="2">BC5_2</strain>
    </source>
</reference>
<dbReference type="GO" id="GO:0006040">
    <property type="term" value="P:amino sugar metabolic process"/>
    <property type="evidence" value="ECO:0007669"/>
    <property type="project" value="InterPro"/>
</dbReference>
<dbReference type="OrthoDB" id="9763949at2"/>
<keyword evidence="1" id="KW-0547">Nucleotide-binding</keyword>
<dbReference type="HAMAP" id="MF_01270">
    <property type="entry name" value="AnhMurNAc_kinase"/>
    <property type="match status" value="1"/>
</dbReference>
<dbReference type="GO" id="GO:0009254">
    <property type="term" value="P:peptidoglycan turnover"/>
    <property type="evidence" value="ECO:0007669"/>
    <property type="project" value="UniProtKB-UniRule"/>
</dbReference>
<comment type="pathway">
    <text evidence="1">Amino-sugar metabolism; 1,6-anhydro-N-acetylmuramate degradation.</text>
</comment>
<feature type="binding site" evidence="1">
    <location>
        <begin position="14"/>
        <end position="21"/>
    </location>
    <ligand>
        <name>ATP</name>
        <dbReference type="ChEBI" id="CHEBI:30616"/>
    </ligand>
</feature>
<dbReference type="PANTHER" id="PTHR30605:SF0">
    <property type="entry name" value="ANHYDRO-N-ACETYLMURAMIC ACID KINASE"/>
    <property type="match status" value="1"/>
</dbReference>
<comment type="function">
    <text evidence="1">Catalyzes the specific phosphorylation of 1,6-anhydro-N-acetylmuramic acid (anhMurNAc) with the simultaneous cleavage of the 1,6-anhydro ring, generating MurNAc-6-P. Is required for the utilization of anhMurNAc either imported from the medium or derived from its own cell wall murein, and thus plays a role in cell wall recycling.</text>
</comment>
<dbReference type="InterPro" id="IPR043129">
    <property type="entry name" value="ATPase_NBD"/>
</dbReference>
<dbReference type="EMBL" id="CACSII010000001">
    <property type="protein sequence ID" value="CAA0085483.1"/>
    <property type="molecule type" value="Genomic_DNA"/>
</dbReference>
<dbReference type="Gene3D" id="3.30.420.40">
    <property type="match status" value="2"/>
</dbReference>
<dbReference type="NCBIfam" id="NF007139">
    <property type="entry name" value="PRK09585.1-3"/>
    <property type="match status" value="1"/>
</dbReference>
<comment type="catalytic activity">
    <reaction evidence="1">
        <text>1,6-anhydro-N-acetyl-beta-muramate + ATP + H2O = N-acetyl-D-muramate 6-phosphate + ADP + H(+)</text>
        <dbReference type="Rhea" id="RHEA:24952"/>
        <dbReference type="ChEBI" id="CHEBI:15377"/>
        <dbReference type="ChEBI" id="CHEBI:15378"/>
        <dbReference type="ChEBI" id="CHEBI:30616"/>
        <dbReference type="ChEBI" id="CHEBI:58690"/>
        <dbReference type="ChEBI" id="CHEBI:58722"/>
        <dbReference type="ChEBI" id="CHEBI:456216"/>
        <dbReference type="EC" id="2.7.1.170"/>
    </reaction>
</comment>
<comment type="pathway">
    <text evidence="1">Cell wall biogenesis; peptidoglycan recycling.</text>
</comment>
<dbReference type="Proteomes" id="UP000434580">
    <property type="component" value="Unassembled WGS sequence"/>
</dbReference>
<evidence type="ECO:0000313" key="2">
    <source>
        <dbReference type="EMBL" id="CAA0085483.1"/>
    </source>
</evidence>
<dbReference type="UniPathway" id="UPA00544"/>
<accession>A0A5S9MN30</accession>
<dbReference type="GO" id="GO:0097175">
    <property type="term" value="P:1,6-anhydro-N-acetyl-beta-muramic acid catabolic process"/>
    <property type="evidence" value="ECO:0007669"/>
    <property type="project" value="UniProtKB-UniRule"/>
</dbReference>
<dbReference type="EC" id="2.7.1.170" evidence="1"/>
<sequence>MENSRDLYVGLMSGTSVDAVDAVLMGLGDNCRLMAKHSHPIDPALKAEILALNAGCDDELNRSQRLCRQLGNLFADATLALLSKAKVEPSDVRAIGSHGQTLRHAPDGHDGFTLQVGDPNTIAERTGITVVADFRRKDIAAGGQGAPLVPAFHQKAFGDNNERRGIINIGGMANITLLHPEHGPVAGFDTGPGNVLLDAWCERHQRQCCDKQGAWAASGQVIIPLLEAMLADPYFQRPAPKSCGRERFNLDWLEQFDVAQYDPADVQASLSELTARTITDAIHGQCDHIYLCGGGAFNDDLLARIQRLAGVPVDTTDALGVAPDWLEAMAFAWFANQTLNACQTNVPKATGARGNRILGAIFPAG</sequence>
<comment type="similarity">
    <text evidence="1">Belongs to the anhydro-N-acetylmuramic acid kinase family.</text>
</comment>
<name>A0A5S9MN30_9GAMM</name>
<keyword evidence="1 2" id="KW-0418">Kinase</keyword>
<dbReference type="GO" id="GO:0016301">
    <property type="term" value="F:kinase activity"/>
    <property type="evidence" value="ECO:0007669"/>
    <property type="project" value="UniProtKB-KW"/>
</dbReference>
<organism evidence="2 3">
    <name type="scientific">BD1-7 clade bacterium</name>
    <dbReference type="NCBI Taxonomy" id="2029982"/>
    <lineage>
        <taxon>Bacteria</taxon>
        <taxon>Pseudomonadati</taxon>
        <taxon>Pseudomonadota</taxon>
        <taxon>Gammaproteobacteria</taxon>
        <taxon>Cellvibrionales</taxon>
        <taxon>Spongiibacteraceae</taxon>
        <taxon>BD1-7 clade</taxon>
    </lineage>
</organism>
<gene>
    <name evidence="1 2" type="primary">anmK</name>
    <name evidence="2" type="ORF">DPBNPPHM_00879</name>
</gene>
<keyword evidence="1 2" id="KW-0808">Transferase</keyword>
<protein>
    <recommendedName>
        <fullName evidence="1">Anhydro-N-acetylmuramic acid kinase</fullName>
        <ecNumber evidence="1">2.7.1.170</ecNumber>
    </recommendedName>
    <alternativeName>
        <fullName evidence="1">AnhMurNAc kinase</fullName>
    </alternativeName>
</protein>
<evidence type="ECO:0000313" key="3">
    <source>
        <dbReference type="Proteomes" id="UP000434580"/>
    </source>
</evidence>
<proteinExistence type="inferred from homology"/>
<dbReference type="InterPro" id="IPR005338">
    <property type="entry name" value="Anhydro_N_Ac-Mur_kinase"/>
</dbReference>
<dbReference type="GO" id="GO:0005524">
    <property type="term" value="F:ATP binding"/>
    <property type="evidence" value="ECO:0007669"/>
    <property type="project" value="UniProtKB-UniRule"/>
</dbReference>
<evidence type="ECO:0000256" key="1">
    <source>
        <dbReference type="HAMAP-Rule" id="MF_01270"/>
    </source>
</evidence>
<keyword evidence="1" id="KW-0119">Carbohydrate metabolism</keyword>
<dbReference type="CDD" id="cd24050">
    <property type="entry name" value="ASKHA_NBD_ANMK"/>
    <property type="match status" value="1"/>
</dbReference>
<keyword evidence="1" id="KW-0067">ATP-binding</keyword>
<dbReference type="GO" id="GO:0016773">
    <property type="term" value="F:phosphotransferase activity, alcohol group as acceptor"/>
    <property type="evidence" value="ECO:0007669"/>
    <property type="project" value="UniProtKB-UniRule"/>
</dbReference>
<dbReference type="Pfam" id="PF03702">
    <property type="entry name" value="AnmK"/>
    <property type="match status" value="1"/>
</dbReference>
<dbReference type="SUPFAM" id="SSF53067">
    <property type="entry name" value="Actin-like ATPase domain"/>
    <property type="match status" value="1"/>
</dbReference>
<dbReference type="PANTHER" id="PTHR30605">
    <property type="entry name" value="ANHYDRO-N-ACETYLMURAMIC ACID KINASE"/>
    <property type="match status" value="1"/>
</dbReference>
<dbReference type="UniPathway" id="UPA00343"/>
<dbReference type="AlphaFoldDB" id="A0A5S9MN30"/>